<evidence type="ECO:0008006" key="5">
    <source>
        <dbReference type="Google" id="ProtNLM"/>
    </source>
</evidence>
<evidence type="ECO:0000256" key="2">
    <source>
        <dbReference type="ARBA" id="ARBA00023002"/>
    </source>
</evidence>
<reference evidence="3 4" key="1">
    <citation type="submission" date="2016-07" db="EMBL/GenBank/DDBJ databases">
        <title>Caryophanon tenue genome sequencing.</title>
        <authorList>
            <person name="Verma A."/>
            <person name="Pal Y."/>
            <person name="Krishnamurthi S."/>
        </authorList>
    </citation>
    <scope>NUCLEOTIDE SEQUENCE [LARGE SCALE GENOMIC DNA]</scope>
    <source>
        <strain evidence="3 4">DSM 14152</strain>
    </source>
</reference>
<dbReference type="GO" id="GO:0016491">
    <property type="term" value="F:oxidoreductase activity"/>
    <property type="evidence" value="ECO:0007669"/>
    <property type="project" value="UniProtKB-KW"/>
</dbReference>
<accession>A0A1C0YCL9</accession>
<dbReference type="RefSeq" id="WP_066545372.1">
    <property type="nucleotide sequence ID" value="NZ_MASJ01000018.1"/>
</dbReference>
<dbReference type="PANTHER" id="PTHR24321">
    <property type="entry name" value="DEHYDROGENASES, SHORT CHAIN"/>
    <property type="match status" value="1"/>
</dbReference>
<dbReference type="PRINTS" id="PR00081">
    <property type="entry name" value="GDHRDH"/>
</dbReference>
<gene>
    <name evidence="3" type="ORF">A6M13_14465</name>
</gene>
<evidence type="ECO:0000313" key="3">
    <source>
        <dbReference type="EMBL" id="OCS84900.1"/>
    </source>
</evidence>
<dbReference type="PRINTS" id="PR00080">
    <property type="entry name" value="SDRFAMILY"/>
</dbReference>
<dbReference type="Pfam" id="PF13561">
    <property type="entry name" value="adh_short_C2"/>
    <property type="match status" value="1"/>
</dbReference>
<dbReference type="FunFam" id="3.40.50.720:FF:000084">
    <property type="entry name" value="Short-chain dehydrogenase reductase"/>
    <property type="match status" value="1"/>
</dbReference>
<name>A0A1C0YCL9_9BACL</name>
<dbReference type="Proteomes" id="UP000093199">
    <property type="component" value="Unassembled WGS sequence"/>
</dbReference>
<dbReference type="InterPro" id="IPR036291">
    <property type="entry name" value="NAD(P)-bd_dom_sf"/>
</dbReference>
<protein>
    <recommendedName>
        <fullName evidence="5">3-oxoacyl-ACP reductase</fullName>
    </recommendedName>
</protein>
<dbReference type="EMBL" id="MASJ01000018">
    <property type="protein sequence ID" value="OCS84900.1"/>
    <property type="molecule type" value="Genomic_DNA"/>
</dbReference>
<dbReference type="Gene3D" id="3.40.50.720">
    <property type="entry name" value="NAD(P)-binding Rossmann-like Domain"/>
    <property type="match status" value="1"/>
</dbReference>
<dbReference type="GO" id="GO:0008206">
    <property type="term" value="P:bile acid metabolic process"/>
    <property type="evidence" value="ECO:0007669"/>
    <property type="project" value="UniProtKB-ARBA"/>
</dbReference>
<dbReference type="OrthoDB" id="9803333at2"/>
<dbReference type="PANTHER" id="PTHR24321:SF15">
    <property type="entry name" value="OXIDOREDUCTASE UCPA"/>
    <property type="match status" value="1"/>
</dbReference>
<dbReference type="STRING" id="33978.A6M13_14465"/>
<dbReference type="PROSITE" id="PS00061">
    <property type="entry name" value="ADH_SHORT"/>
    <property type="match status" value="1"/>
</dbReference>
<dbReference type="SUPFAM" id="SSF51735">
    <property type="entry name" value="NAD(P)-binding Rossmann-fold domains"/>
    <property type="match status" value="1"/>
</dbReference>
<dbReference type="CDD" id="cd05233">
    <property type="entry name" value="SDR_c"/>
    <property type="match status" value="1"/>
</dbReference>
<keyword evidence="4" id="KW-1185">Reference proteome</keyword>
<dbReference type="AlphaFoldDB" id="A0A1C0YCL9"/>
<comment type="similarity">
    <text evidence="1">Belongs to the short-chain dehydrogenases/reductases (SDR) family.</text>
</comment>
<dbReference type="InterPro" id="IPR020904">
    <property type="entry name" value="Sc_DH/Rdtase_CS"/>
</dbReference>
<proteinExistence type="inferred from homology"/>
<comment type="caution">
    <text evidence="3">The sequence shown here is derived from an EMBL/GenBank/DDBJ whole genome shotgun (WGS) entry which is preliminary data.</text>
</comment>
<keyword evidence="2" id="KW-0560">Oxidoreductase</keyword>
<evidence type="ECO:0000313" key="4">
    <source>
        <dbReference type="Proteomes" id="UP000093199"/>
    </source>
</evidence>
<dbReference type="InterPro" id="IPR002347">
    <property type="entry name" value="SDR_fam"/>
</dbReference>
<evidence type="ECO:0000256" key="1">
    <source>
        <dbReference type="ARBA" id="ARBA00006484"/>
    </source>
</evidence>
<sequence length="263" mass="28418">MQLKDKRIIVTGGASGIAAGTVRAYVREGATVAVIDINDELGQQTVAEANALSDATGKATYYHCNIANQQEVFTVFEQAAKDMGGLDVLAHIAGVEKLAAAEDYKPEDLDFQFGVNINGTVYTNQAACRIFKEQEGEGNIINFSSDTASSGMAGGALYAASKGAVYAWTRTIAYEWALKYDIRANCVNPTMKTPMYDHYLNSLTDEARAKFLEAERLKVPFRGEMGDVDRDMAPVMVFLASEASGFINGQIIPVNGGRNMLRG</sequence>
<organism evidence="3 4">
    <name type="scientific">Caryophanon tenue</name>
    <dbReference type="NCBI Taxonomy" id="33978"/>
    <lineage>
        <taxon>Bacteria</taxon>
        <taxon>Bacillati</taxon>
        <taxon>Bacillota</taxon>
        <taxon>Bacilli</taxon>
        <taxon>Bacillales</taxon>
        <taxon>Caryophanaceae</taxon>
        <taxon>Caryophanon</taxon>
    </lineage>
</organism>